<feature type="non-terminal residue" evidence="2">
    <location>
        <position position="96"/>
    </location>
</feature>
<evidence type="ECO:0000313" key="3">
    <source>
        <dbReference type="Proteomes" id="UP000054498"/>
    </source>
</evidence>
<sequence length="96" mass="9734">MAAPPQGCGCGDGRDLMHRQAWSEQGPRTPTAAGADAAARAAWSAADGPGVPRAFILLALLVGFGIGREGTLFLQAFENSAGQEAAAYECASLSAK</sequence>
<feature type="region of interest" description="Disordered" evidence="1">
    <location>
        <begin position="1"/>
        <end position="33"/>
    </location>
</feature>
<protein>
    <submittedName>
        <fullName evidence="2">Uncharacterized protein</fullName>
    </submittedName>
</protein>
<dbReference type="RefSeq" id="XP_013901071.1">
    <property type="nucleotide sequence ID" value="XM_014045617.1"/>
</dbReference>
<dbReference type="GeneID" id="25738786"/>
<evidence type="ECO:0000256" key="1">
    <source>
        <dbReference type="SAM" id="MobiDB-lite"/>
    </source>
</evidence>
<dbReference type="KEGG" id="mng:MNEG_5909"/>
<dbReference type="Proteomes" id="UP000054498">
    <property type="component" value="Unassembled WGS sequence"/>
</dbReference>
<reference evidence="2 3" key="1">
    <citation type="journal article" date="2013" name="BMC Genomics">
        <title>Reconstruction of the lipid metabolism for the microalga Monoraphidium neglectum from its genome sequence reveals characteristics suitable for biofuel production.</title>
        <authorList>
            <person name="Bogen C."/>
            <person name="Al-Dilaimi A."/>
            <person name="Albersmeier A."/>
            <person name="Wichmann J."/>
            <person name="Grundmann M."/>
            <person name="Rupp O."/>
            <person name="Lauersen K.J."/>
            <person name="Blifernez-Klassen O."/>
            <person name="Kalinowski J."/>
            <person name="Goesmann A."/>
            <person name="Mussgnug J.H."/>
            <person name="Kruse O."/>
        </authorList>
    </citation>
    <scope>NUCLEOTIDE SEQUENCE [LARGE SCALE GENOMIC DNA]</scope>
    <source>
        <strain evidence="2 3">SAG 48.87</strain>
    </source>
</reference>
<dbReference type="EMBL" id="KK101133">
    <property type="protein sequence ID" value="KIZ02052.1"/>
    <property type="molecule type" value="Genomic_DNA"/>
</dbReference>
<evidence type="ECO:0000313" key="2">
    <source>
        <dbReference type="EMBL" id="KIZ02052.1"/>
    </source>
</evidence>
<dbReference type="AlphaFoldDB" id="A0A0D2MNC7"/>
<proteinExistence type="predicted"/>
<name>A0A0D2MNC7_9CHLO</name>
<organism evidence="2 3">
    <name type="scientific">Monoraphidium neglectum</name>
    <dbReference type="NCBI Taxonomy" id="145388"/>
    <lineage>
        <taxon>Eukaryota</taxon>
        <taxon>Viridiplantae</taxon>
        <taxon>Chlorophyta</taxon>
        <taxon>core chlorophytes</taxon>
        <taxon>Chlorophyceae</taxon>
        <taxon>CS clade</taxon>
        <taxon>Sphaeropleales</taxon>
        <taxon>Selenastraceae</taxon>
        <taxon>Monoraphidium</taxon>
    </lineage>
</organism>
<keyword evidence="3" id="KW-1185">Reference proteome</keyword>
<gene>
    <name evidence="2" type="ORF">MNEG_5909</name>
</gene>
<accession>A0A0D2MNC7</accession>